<dbReference type="AlphaFoldDB" id="A0A0C1QFM8"/>
<evidence type="ECO:0000259" key="3">
    <source>
        <dbReference type="PROSITE" id="PS50181"/>
    </source>
</evidence>
<organism evidence="4 5">
    <name type="scientific">Candidatus Jidaibacter acanthamoebae</name>
    <dbReference type="NCBI Taxonomy" id="86105"/>
    <lineage>
        <taxon>Bacteria</taxon>
        <taxon>Pseudomonadati</taxon>
        <taxon>Pseudomonadota</taxon>
        <taxon>Alphaproteobacteria</taxon>
        <taxon>Rickettsiales</taxon>
        <taxon>Candidatus Midichloriaceae</taxon>
        <taxon>Candidatus Jidaibacter</taxon>
    </lineage>
</organism>
<evidence type="ECO:0000313" key="5">
    <source>
        <dbReference type="Proteomes" id="UP000031258"/>
    </source>
</evidence>
<name>A0A0C1QFM8_9RICK</name>
<dbReference type="SUPFAM" id="SSF48403">
    <property type="entry name" value="Ankyrin repeat"/>
    <property type="match status" value="1"/>
</dbReference>
<evidence type="ECO:0000256" key="2">
    <source>
        <dbReference type="ARBA" id="ARBA00023043"/>
    </source>
</evidence>
<accession>A0A0C1QFM8</accession>
<dbReference type="InterPro" id="IPR002110">
    <property type="entry name" value="Ankyrin_rpt"/>
</dbReference>
<reference evidence="4 5" key="1">
    <citation type="submission" date="2014-11" db="EMBL/GenBank/DDBJ databases">
        <title>A Rickettsiales Symbiont of Amoebae With Ancient Features.</title>
        <authorList>
            <person name="Schulz F."/>
            <person name="Martijn J."/>
            <person name="Wascher F."/>
            <person name="Kostanjsek R."/>
            <person name="Ettema T.J."/>
            <person name="Horn M."/>
        </authorList>
    </citation>
    <scope>NUCLEOTIDE SEQUENCE [LARGE SCALE GENOMIC DNA]</scope>
    <source>
        <strain evidence="4 5">UWC36</strain>
    </source>
</reference>
<feature type="domain" description="F-box" evidence="3">
    <location>
        <begin position="415"/>
        <end position="462"/>
    </location>
</feature>
<proteinExistence type="predicted"/>
<protein>
    <recommendedName>
        <fullName evidence="3">F-box domain-containing protein</fullName>
    </recommendedName>
</protein>
<dbReference type="Pfam" id="PF12796">
    <property type="entry name" value="Ank_2"/>
    <property type="match status" value="1"/>
</dbReference>
<dbReference type="PROSITE" id="PS50181">
    <property type="entry name" value="FBOX"/>
    <property type="match status" value="1"/>
</dbReference>
<dbReference type="SMART" id="SM00248">
    <property type="entry name" value="ANK"/>
    <property type="match status" value="4"/>
</dbReference>
<keyword evidence="1" id="KW-0677">Repeat</keyword>
<keyword evidence="2" id="KW-0040">ANK repeat</keyword>
<evidence type="ECO:0000256" key="1">
    <source>
        <dbReference type="ARBA" id="ARBA00022737"/>
    </source>
</evidence>
<keyword evidence="5" id="KW-1185">Reference proteome</keyword>
<evidence type="ECO:0000313" key="4">
    <source>
        <dbReference type="EMBL" id="KIE04379.1"/>
    </source>
</evidence>
<dbReference type="InterPro" id="IPR036770">
    <property type="entry name" value="Ankyrin_rpt-contain_sf"/>
</dbReference>
<sequence>MKNRDYYTNILENKKEDMLNIFWSILNSDEYHDFNWDLADLITFSLDSQDRKEILERSNDIKIKLSEAIEENKALKSEQVKGLKETLKSFVKDACSIALDYARSTSPNKEKNVSSDKTHAEAAKKYIITTNEKGNEIVAHEPVKLSNSAKELHRVAANDDIKTLKFLLEKNIDPSIKEGKFHSTALNAAVFNRHLEAVQLLTQYNANISLADIYGKTPIDNSREDVTHNPASEKALDIKETLYLSLAQQNQEAIFKAIYNGNIELAKKLINKNPDSAFCYNKQGYNAFLWAALYNKVDLLVYLVLKYEEKIIETKDKYNWNTSNIAAYSPSLSSFTFLLNVYGWSKEEVENAYNTAINYKNNYWKNDKKDFFIDQKDIYKEIEKIVKHQLDLYIPKISILSIFNYALPLSQALRNAQFFDLPEEIVTKILTFLPGAEVLHSNTIGNLLNKLVSDKIVSIENLNEILNTPVQTKFTEQLIRERKNLQKEDVISNYI</sequence>
<dbReference type="EMBL" id="JSWE01000198">
    <property type="protein sequence ID" value="KIE04379.1"/>
    <property type="molecule type" value="Genomic_DNA"/>
</dbReference>
<comment type="caution">
    <text evidence="4">The sequence shown here is derived from an EMBL/GenBank/DDBJ whole genome shotgun (WGS) entry which is preliminary data.</text>
</comment>
<dbReference type="PANTHER" id="PTHR24126">
    <property type="entry name" value="ANKYRIN REPEAT, PH AND SEC7 DOMAIN CONTAINING PROTEIN SECG-RELATED"/>
    <property type="match status" value="1"/>
</dbReference>
<dbReference type="STRING" id="86105.NF27_IE00150"/>
<dbReference type="PANTHER" id="PTHR24126:SF14">
    <property type="entry name" value="ANK_REP_REGION DOMAIN-CONTAINING PROTEIN"/>
    <property type="match status" value="1"/>
</dbReference>
<dbReference type="Proteomes" id="UP000031258">
    <property type="component" value="Unassembled WGS sequence"/>
</dbReference>
<dbReference type="RefSeq" id="WP_039458762.1">
    <property type="nucleotide sequence ID" value="NZ_JSWE01000198.1"/>
</dbReference>
<dbReference type="InterPro" id="IPR001810">
    <property type="entry name" value="F-box_dom"/>
</dbReference>
<gene>
    <name evidence="4" type="ORF">NF27_IE00150</name>
</gene>
<dbReference type="OrthoDB" id="1374157at2"/>
<dbReference type="Gene3D" id="1.25.40.20">
    <property type="entry name" value="Ankyrin repeat-containing domain"/>
    <property type="match status" value="2"/>
</dbReference>